<dbReference type="InterPro" id="IPR036638">
    <property type="entry name" value="HLH_DNA-bd_sf"/>
</dbReference>
<accession>A0A1S2XCX4</accession>
<dbReference type="GeneID" id="101498441"/>
<sequence>MDPNMNSMFSNETTTSSSIDPMFSTFSLQSLLTFNPSFFTDATFHTLTDYPPLPNLPQSTTDQTPNLNNNNNNNKKHLLVIPKTEHPMNINHLPSIEQLLPLQQNQQQPFHFFPNNYYQPFQSFHSLPQLRSPEPTFSDTKRPRLNLTPETTPPPSSVRGKSPLIPQSNLARQRRQKLSEKTRCLQKLMPWDKKMDQATLLEEAYKYVKFLQAQFSVLQSMPSHTTNNYGSGAGAGGGGVFADLEKLNRNQVLQVLVNSPVAQTKLYSQGHCVFSMEQFSLLRKLSENRQQQQNMSEHDSSRTFFH</sequence>
<dbReference type="Proteomes" id="UP000087171">
    <property type="component" value="Chromosome Ca1"/>
</dbReference>
<evidence type="ECO:0000259" key="7">
    <source>
        <dbReference type="PROSITE" id="PS50888"/>
    </source>
</evidence>
<comment type="subcellular location">
    <subcellularLocation>
        <location evidence="1">Nucleus</location>
    </subcellularLocation>
</comment>
<dbReference type="InterPro" id="IPR045843">
    <property type="entry name" value="IND-like"/>
</dbReference>
<evidence type="ECO:0000256" key="6">
    <source>
        <dbReference type="SAM" id="MobiDB-lite"/>
    </source>
</evidence>
<evidence type="ECO:0000313" key="8">
    <source>
        <dbReference type="Proteomes" id="UP000087171"/>
    </source>
</evidence>
<dbReference type="GO" id="GO:0003677">
    <property type="term" value="F:DNA binding"/>
    <property type="evidence" value="ECO:0007669"/>
    <property type="project" value="UniProtKB-KW"/>
</dbReference>
<reference evidence="8" key="1">
    <citation type="journal article" date="2013" name="Nat. Biotechnol.">
        <title>Draft genome sequence of chickpea (Cicer arietinum) provides a resource for trait improvement.</title>
        <authorList>
            <person name="Varshney R.K."/>
            <person name="Song C."/>
            <person name="Saxena R.K."/>
            <person name="Azam S."/>
            <person name="Yu S."/>
            <person name="Sharpe A.G."/>
            <person name="Cannon S."/>
            <person name="Baek J."/>
            <person name="Rosen B.D."/>
            <person name="Tar'an B."/>
            <person name="Millan T."/>
            <person name="Zhang X."/>
            <person name="Ramsay L.D."/>
            <person name="Iwata A."/>
            <person name="Wang Y."/>
            <person name="Nelson W."/>
            <person name="Farmer A.D."/>
            <person name="Gaur P.M."/>
            <person name="Soderlund C."/>
            <person name="Penmetsa R.V."/>
            <person name="Xu C."/>
            <person name="Bharti A.K."/>
            <person name="He W."/>
            <person name="Winter P."/>
            <person name="Zhao S."/>
            <person name="Hane J.K."/>
            <person name="Carrasquilla-Garcia N."/>
            <person name="Condie J.A."/>
            <person name="Upadhyaya H.D."/>
            <person name="Luo M.C."/>
            <person name="Thudi M."/>
            <person name="Gowda C.L."/>
            <person name="Singh N.P."/>
            <person name="Lichtenzveig J."/>
            <person name="Gali K.K."/>
            <person name="Rubio J."/>
            <person name="Nadarajan N."/>
            <person name="Dolezel J."/>
            <person name="Bansal K.C."/>
            <person name="Xu X."/>
            <person name="Edwards D."/>
            <person name="Zhang G."/>
            <person name="Kahl G."/>
            <person name="Gil J."/>
            <person name="Singh K.B."/>
            <person name="Datta S.K."/>
            <person name="Jackson S.A."/>
            <person name="Wang J."/>
            <person name="Cook D.R."/>
        </authorList>
    </citation>
    <scope>NUCLEOTIDE SEQUENCE [LARGE SCALE GENOMIC DNA]</scope>
    <source>
        <strain evidence="8">cv. CDC Frontier</strain>
    </source>
</reference>
<evidence type="ECO:0000256" key="1">
    <source>
        <dbReference type="ARBA" id="ARBA00004123"/>
    </source>
</evidence>
<dbReference type="InterPro" id="IPR011598">
    <property type="entry name" value="bHLH_dom"/>
</dbReference>
<reference evidence="9" key="2">
    <citation type="submission" date="2025-08" db="UniProtKB">
        <authorList>
            <consortium name="RefSeq"/>
        </authorList>
    </citation>
    <scope>IDENTIFICATION</scope>
    <source>
        <tissue evidence="9">Etiolated seedlings</tissue>
    </source>
</reference>
<keyword evidence="2" id="KW-0805">Transcription regulation</keyword>
<dbReference type="Pfam" id="PF00010">
    <property type="entry name" value="HLH"/>
    <property type="match status" value="1"/>
</dbReference>
<dbReference type="KEGG" id="cam:101498441"/>
<keyword evidence="8" id="KW-1185">Reference proteome</keyword>
<evidence type="ECO:0000313" key="9">
    <source>
        <dbReference type="RefSeq" id="XP_004487384.1"/>
    </source>
</evidence>
<dbReference type="PaxDb" id="3827-XP_004487384.1"/>
<feature type="domain" description="BHLH" evidence="7">
    <location>
        <begin position="162"/>
        <end position="211"/>
    </location>
</feature>
<feature type="compositionally biased region" description="Basic and acidic residues" evidence="6">
    <location>
        <begin position="296"/>
        <end position="306"/>
    </location>
</feature>
<name>A0A1S2XCX4_CICAR</name>
<protein>
    <submittedName>
        <fullName evidence="9">Transcription factor bHLH117</fullName>
    </submittedName>
</protein>
<dbReference type="AlphaFoldDB" id="A0A1S2XCX4"/>
<dbReference type="RefSeq" id="XP_004487384.1">
    <property type="nucleotide sequence ID" value="XM_004487327.3"/>
</dbReference>
<dbReference type="STRING" id="3827.A0A1S2XCX4"/>
<keyword evidence="4" id="KW-0804">Transcription</keyword>
<evidence type="ECO:0000256" key="2">
    <source>
        <dbReference type="ARBA" id="ARBA00023015"/>
    </source>
</evidence>
<dbReference type="eggNOG" id="ENOG502S14F">
    <property type="taxonomic scope" value="Eukaryota"/>
</dbReference>
<dbReference type="Gene3D" id="4.10.280.10">
    <property type="entry name" value="Helix-loop-helix DNA-binding domain"/>
    <property type="match status" value="1"/>
</dbReference>
<keyword evidence="5" id="KW-0539">Nucleus</keyword>
<evidence type="ECO:0000256" key="3">
    <source>
        <dbReference type="ARBA" id="ARBA00023125"/>
    </source>
</evidence>
<dbReference type="GO" id="GO:0005634">
    <property type="term" value="C:nucleus"/>
    <property type="evidence" value="ECO:0007669"/>
    <property type="project" value="UniProtKB-SubCell"/>
</dbReference>
<gene>
    <name evidence="9" type="primary">LOC101498441</name>
</gene>
<proteinExistence type="predicted"/>
<organism evidence="8 9">
    <name type="scientific">Cicer arietinum</name>
    <name type="common">Chickpea</name>
    <name type="synonym">Garbanzo</name>
    <dbReference type="NCBI Taxonomy" id="3827"/>
    <lineage>
        <taxon>Eukaryota</taxon>
        <taxon>Viridiplantae</taxon>
        <taxon>Streptophyta</taxon>
        <taxon>Embryophyta</taxon>
        <taxon>Tracheophyta</taxon>
        <taxon>Spermatophyta</taxon>
        <taxon>Magnoliopsida</taxon>
        <taxon>eudicotyledons</taxon>
        <taxon>Gunneridae</taxon>
        <taxon>Pentapetalae</taxon>
        <taxon>rosids</taxon>
        <taxon>fabids</taxon>
        <taxon>Fabales</taxon>
        <taxon>Fabaceae</taxon>
        <taxon>Papilionoideae</taxon>
        <taxon>50 kb inversion clade</taxon>
        <taxon>NPAAA clade</taxon>
        <taxon>Hologalegina</taxon>
        <taxon>IRL clade</taxon>
        <taxon>Cicereae</taxon>
        <taxon>Cicer</taxon>
    </lineage>
</organism>
<dbReference type="PANTHER" id="PTHR45914:SF24">
    <property type="entry name" value="BHLH DOMAIN-CONTAINING PROTEIN"/>
    <property type="match status" value="1"/>
</dbReference>
<feature type="region of interest" description="Disordered" evidence="6">
    <location>
        <begin position="287"/>
        <end position="306"/>
    </location>
</feature>
<keyword evidence="3" id="KW-0238">DNA-binding</keyword>
<dbReference type="GO" id="GO:0046983">
    <property type="term" value="F:protein dimerization activity"/>
    <property type="evidence" value="ECO:0007669"/>
    <property type="project" value="InterPro"/>
</dbReference>
<dbReference type="PROSITE" id="PS50888">
    <property type="entry name" value="BHLH"/>
    <property type="match status" value="1"/>
</dbReference>
<evidence type="ECO:0000256" key="5">
    <source>
        <dbReference type="ARBA" id="ARBA00023242"/>
    </source>
</evidence>
<dbReference type="SMART" id="SM00353">
    <property type="entry name" value="HLH"/>
    <property type="match status" value="1"/>
</dbReference>
<dbReference type="GO" id="GO:0003700">
    <property type="term" value="F:DNA-binding transcription factor activity"/>
    <property type="evidence" value="ECO:0007669"/>
    <property type="project" value="InterPro"/>
</dbReference>
<dbReference type="SUPFAM" id="SSF47459">
    <property type="entry name" value="HLH, helix-loop-helix DNA-binding domain"/>
    <property type="match status" value="1"/>
</dbReference>
<dbReference type="PANTHER" id="PTHR45914">
    <property type="entry name" value="TRANSCRIPTION FACTOR HEC3-RELATED"/>
    <property type="match status" value="1"/>
</dbReference>
<feature type="region of interest" description="Disordered" evidence="6">
    <location>
        <begin position="128"/>
        <end position="164"/>
    </location>
</feature>
<dbReference type="OrthoDB" id="1610519at2759"/>
<evidence type="ECO:0000256" key="4">
    <source>
        <dbReference type="ARBA" id="ARBA00023163"/>
    </source>
</evidence>